<keyword evidence="1" id="KW-0812">Transmembrane</keyword>
<feature type="transmembrane region" description="Helical" evidence="1">
    <location>
        <begin position="33"/>
        <end position="50"/>
    </location>
</feature>
<gene>
    <name evidence="2" type="ORF">Nepgr_029683</name>
</gene>
<evidence type="ECO:0000313" key="3">
    <source>
        <dbReference type="Proteomes" id="UP001279734"/>
    </source>
</evidence>
<organism evidence="2 3">
    <name type="scientific">Nepenthes gracilis</name>
    <name type="common">Slender pitcher plant</name>
    <dbReference type="NCBI Taxonomy" id="150966"/>
    <lineage>
        <taxon>Eukaryota</taxon>
        <taxon>Viridiplantae</taxon>
        <taxon>Streptophyta</taxon>
        <taxon>Embryophyta</taxon>
        <taxon>Tracheophyta</taxon>
        <taxon>Spermatophyta</taxon>
        <taxon>Magnoliopsida</taxon>
        <taxon>eudicotyledons</taxon>
        <taxon>Gunneridae</taxon>
        <taxon>Pentapetalae</taxon>
        <taxon>Caryophyllales</taxon>
        <taxon>Nepenthaceae</taxon>
        <taxon>Nepenthes</taxon>
    </lineage>
</organism>
<dbReference type="AlphaFoldDB" id="A0AAD3Y529"/>
<dbReference type="Proteomes" id="UP001279734">
    <property type="component" value="Unassembled WGS sequence"/>
</dbReference>
<keyword evidence="1" id="KW-0472">Membrane</keyword>
<keyword evidence="1" id="KW-1133">Transmembrane helix</keyword>
<comment type="caution">
    <text evidence="2">The sequence shown here is derived from an EMBL/GenBank/DDBJ whole genome shotgun (WGS) entry which is preliminary data.</text>
</comment>
<accession>A0AAD3Y529</accession>
<feature type="transmembrane region" description="Helical" evidence="1">
    <location>
        <begin position="62"/>
        <end position="80"/>
    </location>
</feature>
<sequence>MTEDAVYNSDARGFSNVQMVACCVMLQQNLMNILPVVQFGYVLHATAALFEPVFRFVDDEAFLVPCLIPLVWWGFPLFYHDCFMSAGRTMMHHCKCTLPGLARNATEGASSSSMGFPAGRVFGMLQVLMELGNGRDAAAFVSCCWKPWAAVVVAVGSGFDSCSG</sequence>
<name>A0AAD3Y529_NEPGR</name>
<dbReference type="EMBL" id="BSYO01000033">
    <property type="protein sequence ID" value="GMH27840.1"/>
    <property type="molecule type" value="Genomic_DNA"/>
</dbReference>
<evidence type="ECO:0000313" key="2">
    <source>
        <dbReference type="EMBL" id="GMH27840.1"/>
    </source>
</evidence>
<proteinExistence type="predicted"/>
<keyword evidence="3" id="KW-1185">Reference proteome</keyword>
<evidence type="ECO:0000256" key="1">
    <source>
        <dbReference type="SAM" id="Phobius"/>
    </source>
</evidence>
<protein>
    <submittedName>
        <fullName evidence="2">Uncharacterized protein</fullName>
    </submittedName>
</protein>
<reference evidence="2" key="1">
    <citation type="submission" date="2023-05" db="EMBL/GenBank/DDBJ databases">
        <title>Nepenthes gracilis genome sequencing.</title>
        <authorList>
            <person name="Fukushima K."/>
        </authorList>
    </citation>
    <scope>NUCLEOTIDE SEQUENCE</scope>
    <source>
        <strain evidence="2">SING2019-196</strain>
    </source>
</reference>